<sequence length="176" mass="19598">MDELRIEMLSDNLLYSMDEFDCGDTTLNTFLTAHLRRQHDGKILRGYVLRTVSPASKILGYYTLSGSSFEKATLPSRSQQKKVIYQNVPCVMLGRLAVDKSLQGAGWGSTLVAHAMNVVYHASHAVGIYGLFVEAINEKAREFYISLGFIPLSGNNNNALFYPTQSIEQLFAKPGR</sequence>
<keyword evidence="2" id="KW-0678">Repressor</keyword>
<dbReference type="Proteomes" id="UP000318370">
    <property type="component" value="Unassembled WGS sequence"/>
</dbReference>
<protein>
    <recommendedName>
        <fullName evidence="7">N-acetyltransferase domain-containing protein</fullName>
    </recommendedName>
</protein>
<evidence type="ECO:0000313" key="8">
    <source>
        <dbReference type="EMBL" id="VUS56690.1"/>
    </source>
</evidence>
<dbReference type="SUPFAM" id="SSF55729">
    <property type="entry name" value="Acyl-CoA N-acyltransferases (Nat)"/>
    <property type="match status" value="1"/>
</dbReference>
<dbReference type="Gene3D" id="3.40.630.30">
    <property type="match status" value="1"/>
</dbReference>
<evidence type="ECO:0000256" key="5">
    <source>
        <dbReference type="ARBA" id="ARBA00023315"/>
    </source>
</evidence>
<dbReference type="AlphaFoldDB" id="A0A564JG26"/>
<dbReference type="InterPro" id="IPR000182">
    <property type="entry name" value="GNAT_dom"/>
</dbReference>
<evidence type="ECO:0000313" key="9">
    <source>
        <dbReference type="Proteomes" id="UP000318370"/>
    </source>
</evidence>
<evidence type="ECO:0000256" key="1">
    <source>
        <dbReference type="ARBA" id="ARBA00009342"/>
    </source>
</evidence>
<reference evidence="8 9" key="1">
    <citation type="submission" date="2019-07" db="EMBL/GenBank/DDBJ databases">
        <authorList>
            <person name="Brisse S."/>
            <person name="Rodrigues C."/>
            <person name="Thorpe H."/>
        </authorList>
    </citation>
    <scope>NUCLEOTIDE SEQUENCE [LARGE SCALE GENOMIC DNA]</scope>
    <source>
        <strain evidence="8">SB6408</strain>
    </source>
</reference>
<evidence type="ECO:0000256" key="6">
    <source>
        <dbReference type="ARBA" id="ARBA00049880"/>
    </source>
</evidence>
<dbReference type="InterPro" id="IPR016181">
    <property type="entry name" value="Acyl_CoA_acyltransferase"/>
</dbReference>
<organism evidence="8 9">
    <name type="scientific">Klebsiella spallanzanii</name>
    <dbReference type="NCBI Taxonomy" id="2587528"/>
    <lineage>
        <taxon>Bacteria</taxon>
        <taxon>Pseudomonadati</taxon>
        <taxon>Pseudomonadota</taxon>
        <taxon>Gammaproteobacteria</taxon>
        <taxon>Enterobacterales</taxon>
        <taxon>Enterobacteriaceae</taxon>
        <taxon>Klebsiella/Raoultella group</taxon>
        <taxon>Klebsiella</taxon>
    </lineage>
</organism>
<keyword evidence="5" id="KW-0012">Acyltransferase</keyword>
<comment type="catalytic activity">
    <reaction evidence="6">
        <text>glycyl-tRNA(Gly) + acetyl-CoA = N-acetylglycyl-tRNA(Gly) + CoA + H(+)</text>
        <dbReference type="Rhea" id="RHEA:81867"/>
        <dbReference type="Rhea" id="RHEA-COMP:9683"/>
        <dbReference type="Rhea" id="RHEA-COMP:19766"/>
        <dbReference type="ChEBI" id="CHEBI:15378"/>
        <dbReference type="ChEBI" id="CHEBI:57287"/>
        <dbReference type="ChEBI" id="CHEBI:57288"/>
        <dbReference type="ChEBI" id="CHEBI:78522"/>
        <dbReference type="ChEBI" id="CHEBI:232036"/>
    </reaction>
</comment>
<dbReference type="PANTHER" id="PTHR36449">
    <property type="entry name" value="ACETYLTRANSFERASE-RELATED"/>
    <property type="match status" value="1"/>
</dbReference>
<evidence type="ECO:0000256" key="4">
    <source>
        <dbReference type="ARBA" id="ARBA00022679"/>
    </source>
</evidence>
<dbReference type="RefSeq" id="WP_142462595.1">
    <property type="nucleotide sequence ID" value="NZ_CABGHF010000009.1"/>
</dbReference>
<proteinExistence type="inferred from homology"/>
<evidence type="ECO:0000256" key="3">
    <source>
        <dbReference type="ARBA" id="ARBA00022649"/>
    </source>
</evidence>
<keyword evidence="3" id="KW-1277">Toxin-antitoxin system</keyword>
<dbReference type="GO" id="GO:0016747">
    <property type="term" value="F:acyltransferase activity, transferring groups other than amino-acyl groups"/>
    <property type="evidence" value="ECO:0007669"/>
    <property type="project" value="InterPro"/>
</dbReference>
<keyword evidence="4" id="KW-0808">Transferase</keyword>
<evidence type="ECO:0000256" key="2">
    <source>
        <dbReference type="ARBA" id="ARBA00022491"/>
    </source>
</evidence>
<accession>A0A564JG26</accession>
<feature type="domain" description="N-acetyltransferase" evidence="7">
    <location>
        <begin position="91"/>
        <end position="150"/>
    </location>
</feature>
<comment type="similarity">
    <text evidence="1">Belongs to the acetyltransferase family. GNAT subfamily.</text>
</comment>
<dbReference type="EMBL" id="CABGHF010000009">
    <property type="protein sequence ID" value="VUS56690.1"/>
    <property type="molecule type" value="Genomic_DNA"/>
</dbReference>
<gene>
    <name evidence="8" type="ORF">SB6408_04727</name>
</gene>
<evidence type="ECO:0000259" key="7">
    <source>
        <dbReference type="Pfam" id="PF13508"/>
    </source>
</evidence>
<dbReference type="Pfam" id="PF13508">
    <property type="entry name" value="Acetyltransf_7"/>
    <property type="match status" value="1"/>
</dbReference>
<dbReference type="PANTHER" id="PTHR36449:SF1">
    <property type="entry name" value="ACETYLTRANSFERASE"/>
    <property type="match status" value="1"/>
</dbReference>
<name>A0A564JG26_9ENTR</name>